<gene>
    <name evidence="3" type="ORF">HU200_048436</name>
</gene>
<evidence type="ECO:0000313" key="3">
    <source>
        <dbReference type="EMBL" id="KAF8673687.1"/>
    </source>
</evidence>
<feature type="chain" id="PRO_5032281148" evidence="2">
    <location>
        <begin position="18"/>
        <end position="121"/>
    </location>
</feature>
<accession>A0A835ASC8</accession>
<comment type="caution">
    <text evidence="3">The sequence shown here is derived from an EMBL/GenBank/DDBJ whole genome shotgun (WGS) entry which is preliminary data.</text>
</comment>
<dbReference type="Proteomes" id="UP000636709">
    <property type="component" value="Unassembled WGS sequence"/>
</dbReference>
<keyword evidence="2" id="KW-0732">Signal</keyword>
<proteinExistence type="predicted"/>
<evidence type="ECO:0000256" key="2">
    <source>
        <dbReference type="SAM" id="SignalP"/>
    </source>
</evidence>
<keyword evidence="4" id="KW-1185">Reference proteome</keyword>
<feature type="region of interest" description="Disordered" evidence="1">
    <location>
        <begin position="66"/>
        <end position="89"/>
    </location>
</feature>
<feature type="signal peptide" evidence="2">
    <location>
        <begin position="1"/>
        <end position="17"/>
    </location>
</feature>
<dbReference type="PANTHER" id="PTHR37249:SF3">
    <property type="entry name" value="OS03G0206201 PROTEIN"/>
    <property type="match status" value="1"/>
</dbReference>
<evidence type="ECO:0000313" key="4">
    <source>
        <dbReference type="Proteomes" id="UP000636709"/>
    </source>
</evidence>
<evidence type="ECO:0000256" key="1">
    <source>
        <dbReference type="SAM" id="MobiDB-lite"/>
    </source>
</evidence>
<dbReference type="AlphaFoldDB" id="A0A835ASC8"/>
<name>A0A835ASC8_9POAL</name>
<reference evidence="3" key="1">
    <citation type="submission" date="2020-07" db="EMBL/GenBank/DDBJ databases">
        <title>Genome sequence and genetic diversity analysis of an under-domesticated orphan crop, white fonio (Digitaria exilis).</title>
        <authorList>
            <person name="Bennetzen J.L."/>
            <person name="Chen S."/>
            <person name="Ma X."/>
            <person name="Wang X."/>
            <person name="Yssel A.E.J."/>
            <person name="Chaluvadi S.R."/>
            <person name="Johnson M."/>
            <person name="Gangashetty P."/>
            <person name="Hamidou F."/>
            <person name="Sanogo M.D."/>
            <person name="Zwaenepoel A."/>
            <person name="Wallace J."/>
            <person name="Van De Peer Y."/>
            <person name="Van Deynze A."/>
        </authorList>
    </citation>
    <scope>NUCLEOTIDE SEQUENCE</scope>
    <source>
        <tissue evidence="3">Leaves</tissue>
    </source>
</reference>
<dbReference type="EMBL" id="JACEFO010002202">
    <property type="protein sequence ID" value="KAF8673687.1"/>
    <property type="molecule type" value="Genomic_DNA"/>
</dbReference>
<protein>
    <submittedName>
        <fullName evidence="3">Uncharacterized protein</fullName>
    </submittedName>
</protein>
<sequence>MRLPSPLILLIFAFVGGSLFVGISSNARSAKNYTDPGYGNIVLNGRRLKERYTFTIRKTRGLKNIRTDDYQPVDPSPSSKATIRPGPIEHGTPIILPYVPWYPPPPVHPHQDVPLSGSPPT</sequence>
<dbReference type="OrthoDB" id="1938519at2759"/>
<organism evidence="3 4">
    <name type="scientific">Digitaria exilis</name>
    <dbReference type="NCBI Taxonomy" id="1010633"/>
    <lineage>
        <taxon>Eukaryota</taxon>
        <taxon>Viridiplantae</taxon>
        <taxon>Streptophyta</taxon>
        <taxon>Embryophyta</taxon>
        <taxon>Tracheophyta</taxon>
        <taxon>Spermatophyta</taxon>
        <taxon>Magnoliopsida</taxon>
        <taxon>Liliopsida</taxon>
        <taxon>Poales</taxon>
        <taxon>Poaceae</taxon>
        <taxon>PACMAD clade</taxon>
        <taxon>Panicoideae</taxon>
        <taxon>Panicodae</taxon>
        <taxon>Paniceae</taxon>
        <taxon>Anthephorinae</taxon>
        <taxon>Digitaria</taxon>
    </lineage>
</organism>
<dbReference type="PANTHER" id="PTHR37249">
    <property type="entry name" value="OS03G0206201 PROTEIN"/>
    <property type="match status" value="1"/>
</dbReference>